<evidence type="ECO:0000313" key="3">
    <source>
        <dbReference type="EMBL" id="AUH33007.1"/>
    </source>
</evidence>
<evidence type="ECO:0000313" key="4">
    <source>
        <dbReference type="Proteomes" id="UP000233742"/>
    </source>
</evidence>
<dbReference type="Gene3D" id="1.10.3110.10">
    <property type="entry name" value="protoporphyrinogen ix oxidase, domain 3"/>
    <property type="match status" value="1"/>
</dbReference>
<dbReference type="InterPro" id="IPR002937">
    <property type="entry name" value="Amino_oxidase"/>
</dbReference>
<feature type="domain" description="Amine oxidase" evidence="2">
    <location>
        <begin position="79"/>
        <end position="328"/>
    </location>
</feature>
<dbReference type="AlphaFoldDB" id="A0A2K9EI23"/>
<dbReference type="SUPFAM" id="SSF51905">
    <property type="entry name" value="FAD/NAD(P)-binding domain"/>
    <property type="match status" value="1"/>
</dbReference>
<evidence type="ECO:0000259" key="2">
    <source>
        <dbReference type="Pfam" id="PF01593"/>
    </source>
</evidence>
<organism evidence="3 4">
    <name type="scientific">Paracoccus tegillarcae</name>
    <dbReference type="NCBI Taxonomy" id="1529068"/>
    <lineage>
        <taxon>Bacteria</taxon>
        <taxon>Pseudomonadati</taxon>
        <taxon>Pseudomonadota</taxon>
        <taxon>Alphaproteobacteria</taxon>
        <taxon>Rhodobacterales</taxon>
        <taxon>Paracoccaceae</taxon>
        <taxon>Paracoccus</taxon>
    </lineage>
</organism>
<dbReference type="Pfam" id="PF01593">
    <property type="entry name" value="Amino_oxidase"/>
    <property type="match status" value="1"/>
</dbReference>
<reference evidence="3 4" key="1">
    <citation type="submission" date="2017-12" db="EMBL/GenBank/DDBJ databases">
        <authorList>
            <person name="Hurst M.R.H."/>
        </authorList>
    </citation>
    <scope>NUCLEOTIDE SEQUENCE [LARGE SCALE GENOMIC DNA]</scope>
    <source>
        <strain evidence="3 4">BM15</strain>
    </source>
</reference>
<dbReference type="OrthoDB" id="20837at2"/>
<dbReference type="PANTHER" id="PTHR42923">
    <property type="entry name" value="PROTOPORPHYRINOGEN OXIDASE"/>
    <property type="match status" value="1"/>
</dbReference>
<dbReference type="Gene3D" id="3.50.50.60">
    <property type="entry name" value="FAD/NAD(P)-binding domain"/>
    <property type="match status" value="1"/>
</dbReference>
<evidence type="ECO:0000256" key="1">
    <source>
        <dbReference type="SAM" id="MobiDB-lite"/>
    </source>
</evidence>
<dbReference type="PANTHER" id="PTHR42923:SF17">
    <property type="entry name" value="AMINE OXIDASE DOMAIN-CONTAINING PROTEIN"/>
    <property type="match status" value="1"/>
</dbReference>
<name>A0A2K9EI23_9RHOB</name>
<keyword evidence="4" id="KW-1185">Reference proteome</keyword>
<accession>A0A2K9EI23</accession>
<dbReference type="KEGG" id="paro:CUV01_06015"/>
<dbReference type="InterPro" id="IPR050464">
    <property type="entry name" value="Zeta_carotene_desat/Oxidored"/>
</dbReference>
<dbReference type="Proteomes" id="UP000233742">
    <property type="component" value="Chromosome"/>
</dbReference>
<dbReference type="Gene3D" id="3.90.660.20">
    <property type="entry name" value="Protoporphyrinogen oxidase, mitochondrial, domain 2"/>
    <property type="match status" value="1"/>
</dbReference>
<feature type="region of interest" description="Disordered" evidence="1">
    <location>
        <begin position="1"/>
        <end position="24"/>
    </location>
</feature>
<gene>
    <name evidence="3" type="ORF">CUV01_06015</name>
</gene>
<dbReference type="GO" id="GO:0016491">
    <property type="term" value="F:oxidoreductase activity"/>
    <property type="evidence" value="ECO:0007669"/>
    <property type="project" value="InterPro"/>
</dbReference>
<proteinExistence type="predicted"/>
<dbReference type="InterPro" id="IPR036188">
    <property type="entry name" value="FAD/NAD-bd_sf"/>
</dbReference>
<dbReference type="EMBL" id="CP025408">
    <property type="protein sequence ID" value="AUH33007.1"/>
    <property type="molecule type" value="Genomic_DNA"/>
</dbReference>
<protein>
    <submittedName>
        <fullName evidence="3">Amine oxidase</fullName>
    </submittedName>
</protein>
<sequence length="491" mass="54377">MQQASEGRKQATAARPASRTRERCNKARRRAVFVVIRLRKAAADLPGFLSGQHRKEHGARGYLLSESARRRIAIIGSGISGLGAAWLLDDRHDVTLFEAAPRAGGHARTVHAEGVDVDTGFIVCNRRTYPLFIPMLEKLGVALEPSDMSFGASFGQGRYEYGTSSTRAMFAQPMCLMDAGHWRLIRDIMRFFRQAPSHHASDGSIGDLIGALRLGDEFRDRFLLPISGAIWSTPTAEMMKFPAGAFVRFFDNHGLLSVNGQPQWLTVSGGSQRYVQAILDRLKGDLRLSCPVHSVRRDPGGITIASARGEERFDRVVFATHAPQALAALQRPDTDEAAILGAMRTQPNRMVLHSDPTLMPRRRAAWASWNYVTRGDMPATDRPISLSYWMNRLQNLQTARPLIVTLNPETEPRRIHDEASFAHPQFDAAAIAAQGRLHEIQGRGGVYYAGAWTRYGFHEDGLLSALRVAQAMGIEWPLGPDPWTAPKRLAA</sequence>